<dbReference type="PROSITE" id="PS50011">
    <property type="entry name" value="PROTEIN_KINASE_DOM"/>
    <property type="match status" value="1"/>
</dbReference>
<dbReference type="InterPro" id="IPR011009">
    <property type="entry name" value="Kinase-like_dom_sf"/>
</dbReference>
<dbReference type="InterPro" id="IPR050538">
    <property type="entry name" value="MAP_kinase_kinase_kinase"/>
</dbReference>
<dbReference type="SUPFAM" id="SSF56112">
    <property type="entry name" value="Protein kinase-like (PK-like)"/>
    <property type="match status" value="1"/>
</dbReference>
<reference evidence="13" key="1">
    <citation type="journal article" date="2016" name="Nat. Biotechnol.">
        <title>Sequencing wild and cultivated cassava and related species reveals extensive interspecific hybridization and genetic diversity.</title>
        <authorList>
            <person name="Bredeson J.V."/>
            <person name="Lyons J.B."/>
            <person name="Prochnik S.E."/>
            <person name="Wu G.A."/>
            <person name="Ha C.M."/>
            <person name="Edsinger-Gonzales E."/>
            <person name="Grimwood J."/>
            <person name="Schmutz J."/>
            <person name="Rabbi I.Y."/>
            <person name="Egesi C."/>
            <person name="Nauluvula P."/>
            <person name="Lebot V."/>
            <person name="Ndunguru J."/>
            <person name="Mkamilo G."/>
            <person name="Bart R.S."/>
            <person name="Setter T.L."/>
            <person name="Gleadow R.M."/>
            <person name="Kulakow P."/>
            <person name="Ferguson M.E."/>
            <person name="Rounsley S."/>
            <person name="Rokhsar D.S."/>
        </authorList>
    </citation>
    <scope>NUCLEOTIDE SEQUENCE [LARGE SCALE GENOMIC DNA]</scope>
    <source>
        <strain evidence="13">cv. AM560-2</strain>
    </source>
</reference>
<proteinExistence type="inferred from homology"/>
<accession>A0A2C9WGA3</accession>
<evidence type="ECO:0000256" key="9">
    <source>
        <dbReference type="PROSITE-ProRule" id="PRU10141"/>
    </source>
</evidence>
<keyword evidence="4 9" id="KW-0547">Nucleotide-binding</keyword>
<dbReference type="CDD" id="cd06632">
    <property type="entry name" value="STKc_MEKK1_plant"/>
    <property type="match status" value="1"/>
</dbReference>
<evidence type="ECO:0000256" key="7">
    <source>
        <dbReference type="ARBA" id="ARBA00047559"/>
    </source>
</evidence>
<keyword evidence="13" id="KW-1185">Reference proteome</keyword>
<dbReference type="FunFam" id="1.10.510.10:FF:000186">
    <property type="entry name" value="Mitogen-activated protein kinase kinase kinase"/>
    <property type="match status" value="1"/>
</dbReference>
<comment type="caution">
    <text evidence="12">The sequence shown here is derived from an EMBL/GenBank/DDBJ whole genome shotgun (WGS) entry which is preliminary data.</text>
</comment>
<name>A0A2C9WGA3_MANES</name>
<feature type="domain" description="Protein kinase" evidence="11">
    <location>
        <begin position="215"/>
        <end position="471"/>
    </location>
</feature>
<dbReference type="SMART" id="SM00220">
    <property type="entry name" value="S_TKc"/>
    <property type="match status" value="1"/>
</dbReference>
<comment type="catalytic activity">
    <reaction evidence="8">
        <text>L-seryl-[protein] + ATP = O-phospho-L-seryl-[protein] + ADP + H(+)</text>
        <dbReference type="Rhea" id="RHEA:17989"/>
        <dbReference type="Rhea" id="RHEA-COMP:9863"/>
        <dbReference type="Rhea" id="RHEA-COMP:11604"/>
        <dbReference type="ChEBI" id="CHEBI:15378"/>
        <dbReference type="ChEBI" id="CHEBI:29999"/>
        <dbReference type="ChEBI" id="CHEBI:30616"/>
        <dbReference type="ChEBI" id="CHEBI:83421"/>
        <dbReference type="ChEBI" id="CHEBI:456216"/>
        <dbReference type="EC" id="2.7.11.25"/>
    </reaction>
</comment>
<dbReference type="PANTHER" id="PTHR48016:SF11">
    <property type="entry name" value="PROTEIN KINASE DOMAIN-CONTAINING PROTEIN"/>
    <property type="match status" value="1"/>
</dbReference>
<evidence type="ECO:0000256" key="2">
    <source>
        <dbReference type="ARBA" id="ARBA00012406"/>
    </source>
</evidence>
<feature type="compositionally biased region" description="Low complexity" evidence="10">
    <location>
        <begin position="172"/>
        <end position="182"/>
    </location>
</feature>
<protein>
    <recommendedName>
        <fullName evidence="2">mitogen-activated protein kinase kinase kinase</fullName>
        <ecNumber evidence="2">2.7.11.25</ecNumber>
    </recommendedName>
</protein>
<evidence type="ECO:0000256" key="1">
    <source>
        <dbReference type="ARBA" id="ARBA00006529"/>
    </source>
</evidence>
<keyword evidence="5" id="KW-0418">Kinase</keyword>
<dbReference type="InterPro" id="IPR000719">
    <property type="entry name" value="Prot_kinase_dom"/>
</dbReference>
<evidence type="ECO:0000256" key="10">
    <source>
        <dbReference type="SAM" id="MobiDB-lite"/>
    </source>
</evidence>
<dbReference type="Pfam" id="PF00069">
    <property type="entry name" value="Pkinase"/>
    <property type="match status" value="1"/>
</dbReference>
<dbReference type="Gramene" id="Manes.02G173500.1.v8.1">
    <property type="protein sequence ID" value="Manes.02G173500.1.v8.1.CDS"/>
    <property type="gene ID" value="Manes.02G173500.v8.1"/>
</dbReference>
<keyword evidence="6 9" id="KW-0067">ATP-binding</keyword>
<evidence type="ECO:0000259" key="11">
    <source>
        <dbReference type="PROSITE" id="PS50011"/>
    </source>
</evidence>
<feature type="region of interest" description="Disordered" evidence="10">
    <location>
        <begin position="1"/>
        <end position="39"/>
    </location>
</feature>
<evidence type="ECO:0000256" key="3">
    <source>
        <dbReference type="ARBA" id="ARBA00022679"/>
    </source>
</evidence>
<dbReference type="OMA" id="CWNSTHR"/>
<dbReference type="GO" id="GO:0000165">
    <property type="term" value="P:MAPK cascade"/>
    <property type="evidence" value="ECO:0000318"/>
    <property type="project" value="GO_Central"/>
</dbReference>
<evidence type="ECO:0000256" key="5">
    <source>
        <dbReference type="ARBA" id="ARBA00022777"/>
    </source>
</evidence>
<dbReference type="InterPro" id="IPR017441">
    <property type="entry name" value="Protein_kinase_ATP_BS"/>
</dbReference>
<evidence type="ECO:0000256" key="4">
    <source>
        <dbReference type="ARBA" id="ARBA00022741"/>
    </source>
</evidence>
<dbReference type="STRING" id="3983.A0A2C9WGA3"/>
<dbReference type="GO" id="GO:0004709">
    <property type="term" value="F:MAP kinase kinase kinase activity"/>
    <property type="evidence" value="ECO:0000318"/>
    <property type="project" value="GO_Central"/>
</dbReference>
<dbReference type="AlphaFoldDB" id="A0A2C9WGA3"/>
<dbReference type="Gene3D" id="1.10.510.10">
    <property type="entry name" value="Transferase(Phosphotransferase) domain 1"/>
    <property type="match status" value="1"/>
</dbReference>
<feature type="compositionally biased region" description="Polar residues" evidence="10">
    <location>
        <begin position="204"/>
        <end position="213"/>
    </location>
</feature>
<dbReference type="EMBL" id="CM004388">
    <property type="protein sequence ID" value="OAY58386.1"/>
    <property type="molecule type" value="Genomic_DNA"/>
</dbReference>
<gene>
    <name evidence="12" type="ORF">MANES_02G173500v8</name>
</gene>
<dbReference type="PROSITE" id="PS00107">
    <property type="entry name" value="PROTEIN_KINASE_ATP"/>
    <property type="match status" value="1"/>
</dbReference>
<feature type="region of interest" description="Disordered" evidence="10">
    <location>
        <begin position="154"/>
        <end position="213"/>
    </location>
</feature>
<comment type="catalytic activity">
    <reaction evidence="7">
        <text>L-threonyl-[protein] + ATP = O-phospho-L-threonyl-[protein] + ADP + H(+)</text>
        <dbReference type="Rhea" id="RHEA:46608"/>
        <dbReference type="Rhea" id="RHEA-COMP:11060"/>
        <dbReference type="Rhea" id="RHEA-COMP:11605"/>
        <dbReference type="ChEBI" id="CHEBI:15378"/>
        <dbReference type="ChEBI" id="CHEBI:30013"/>
        <dbReference type="ChEBI" id="CHEBI:30616"/>
        <dbReference type="ChEBI" id="CHEBI:61977"/>
        <dbReference type="ChEBI" id="CHEBI:456216"/>
        <dbReference type="EC" id="2.7.11.25"/>
    </reaction>
</comment>
<organism evidence="12 13">
    <name type="scientific">Manihot esculenta</name>
    <name type="common">Cassava</name>
    <name type="synonym">Jatropha manihot</name>
    <dbReference type="NCBI Taxonomy" id="3983"/>
    <lineage>
        <taxon>Eukaryota</taxon>
        <taxon>Viridiplantae</taxon>
        <taxon>Streptophyta</taxon>
        <taxon>Embryophyta</taxon>
        <taxon>Tracheophyta</taxon>
        <taxon>Spermatophyta</taxon>
        <taxon>Magnoliopsida</taxon>
        <taxon>eudicotyledons</taxon>
        <taxon>Gunneridae</taxon>
        <taxon>Pentapetalae</taxon>
        <taxon>rosids</taxon>
        <taxon>fabids</taxon>
        <taxon>Malpighiales</taxon>
        <taxon>Euphorbiaceae</taxon>
        <taxon>Crotonoideae</taxon>
        <taxon>Manihoteae</taxon>
        <taxon>Manihot</taxon>
    </lineage>
</organism>
<dbReference type="EC" id="2.7.11.25" evidence="2"/>
<evidence type="ECO:0000313" key="13">
    <source>
        <dbReference type="Proteomes" id="UP000091857"/>
    </source>
</evidence>
<dbReference type="PANTHER" id="PTHR48016">
    <property type="entry name" value="MAP KINASE KINASE KINASE SSK2-RELATED-RELATED"/>
    <property type="match status" value="1"/>
</dbReference>
<feature type="compositionally biased region" description="Polar residues" evidence="10">
    <location>
        <begin position="154"/>
        <end position="171"/>
    </location>
</feature>
<feature type="binding site" evidence="9">
    <location>
        <position position="244"/>
    </location>
    <ligand>
        <name>ATP</name>
        <dbReference type="ChEBI" id="CHEBI:30616"/>
    </ligand>
</feature>
<sequence length="477" mass="53347">MPYWWTRTRNSPRVQRDNKQHNHEKKKEQEDKYRKKPKSFDETILFTNNSSRSSMDLKASSLSISGSSEFSGFDSDIGIEVAEKKAYPLPKPACSPEQLINFDKRLDSEAALLSNSSLSLSFSSSISSNDEGVDATVDDHGDFGSFRAVEETNHNSWLRTSSPGLKASTAQTSSPTPLLLESPSEKQDNRRHPCHPLPLPPASPNKSSQDMQSNWKKGKLIGRGTFGHVYAGFNSENGQMCAIKEVRIISDDQNSTECLKQLNQEIALLSELCHPNIVQYYGSKMVDNKLSVYLEYVSGGSIQRLLNEYGPFAEPVIRSYTKQILSGLAYLHKRNTVHRDIKGANILVDPNGEIKLADFGMAKHMKSNSSILSFKGSPYWMAPEVIMNNRSYNLAVDIWSLGCTILEMATSKPPWSQYEGVAAIFKIANSAENPEVPTYLSEDAQNFVKICLHRDPSARPTAMQLLNHPFIQNQRNC</sequence>
<evidence type="ECO:0000256" key="6">
    <source>
        <dbReference type="ARBA" id="ARBA00022840"/>
    </source>
</evidence>
<dbReference type="GO" id="GO:0005737">
    <property type="term" value="C:cytoplasm"/>
    <property type="evidence" value="ECO:0000318"/>
    <property type="project" value="GO_Central"/>
</dbReference>
<evidence type="ECO:0000313" key="12">
    <source>
        <dbReference type="EMBL" id="OAY58386.1"/>
    </source>
</evidence>
<dbReference type="Proteomes" id="UP000091857">
    <property type="component" value="Chromosome 2"/>
</dbReference>
<dbReference type="GO" id="GO:0005524">
    <property type="term" value="F:ATP binding"/>
    <property type="evidence" value="ECO:0007669"/>
    <property type="project" value="UniProtKB-UniRule"/>
</dbReference>
<dbReference type="OrthoDB" id="266718at2759"/>
<feature type="compositionally biased region" description="Basic and acidic residues" evidence="10">
    <location>
        <begin position="14"/>
        <end position="39"/>
    </location>
</feature>
<evidence type="ECO:0000256" key="8">
    <source>
        <dbReference type="ARBA" id="ARBA00048329"/>
    </source>
</evidence>
<comment type="similarity">
    <text evidence="1">Belongs to the protein kinase superfamily. STE Ser/Thr protein kinase family. MAP kinase kinase kinase subfamily.</text>
</comment>
<keyword evidence="3" id="KW-0808">Transferase</keyword>